<name>A0AAV3T9M1_9EURY</name>
<dbReference type="RefSeq" id="WP_377074464.1">
    <property type="nucleotide sequence ID" value="NZ_BAAADV010000003.1"/>
</dbReference>
<keyword evidence="3" id="KW-1185">Reference proteome</keyword>
<sequence length="94" mass="10608">MTRPTQEMLAETEYPITTDELIERHGDRRIDLDDGAETLREILTRTAAETYERPEDAEYAIYSAVSEHAIGRKGYSDRDPTPPGSPHGPDQVSF</sequence>
<evidence type="ECO:0000313" key="2">
    <source>
        <dbReference type="EMBL" id="GAA0673660.1"/>
    </source>
</evidence>
<evidence type="ECO:0008006" key="4">
    <source>
        <dbReference type="Google" id="ProtNLM"/>
    </source>
</evidence>
<proteinExistence type="predicted"/>
<dbReference type="EMBL" id="BAAADV010000003">
    <property type="protein sequence ID" value="GAA0673660.1"/>
    <property type="molecule type" value="Genomic_DNA"/>
</dbReference>
<dbReference type="AlphaFoldDB" id="A0AAV3T9M1"/>
<dbReference type="Proteomes" id="UP001500420">
    <property type="component" value="Unassembled WGS sequence"/>
</dbReference>
<reference evidence="2 3" key="1">
    <citation type="journal article" date="2019" name="Int. J. Syst. Evol. Microbiol.">
        <title>The Global Catalogue of Microorganisms (GCM) 10K type strain sequencing project: providing services to taxonomists for standard genome sequencing and annotation.</title>
        <authorList>
            <consortium name="The Broad Institute Genomics Platform"/>
            <consortium name="The Broad Institute Genome Sequencing Center for Infectious Disease"/>
            <person name="Wu L."/>
            <person name="Ma J."/>
        </authorList>
    </citation>
    <scope>NUCLEOTIDE SEQUENCE [LARGE SCALE GENOMIC DNA]</scope>
    <source>
        <strain evidence="2 3">JCM 16328</strain>
    </source>
</reference>
<organism evidence="2 3">
    <name type="scientific">Natronoarchaeum mannanilyticum</name>
    <dbReference type="NCBI Taxonomy" id="926360"/>
    <lineage>
        <taxon>Archaea</taxon>
        <taxon>Methanobacteriati</taxon>
        <taxon>Methanobacteriota</taxon>
        <taxon>Stenosarchaea group</taxon>
        <taxon>Halobacteria</taxon>
        <taxon>Halobacteriales</taxon>
        <taxon>Natronoarchaeaceae</taxon>
    </lineage>
</organism>
<comment type="caution">
    <text evidence="2">The sequence shown here is derived from an EMBL/GenBank/DDBJ whole genome shotgun (WGS) entry which is preliminary data.</text>
</comment>
<protein>
    <recommendedName>
        <fullName evidence="4">DUF2795 domain-containing protein</fullName>
    </recommendedName>
</protein>
<gene>
    <name evidence="2" type="ORF">GCM10009020_20970</name>
</gene>
<dbReference type="Pfam" id="PF19102">
    <property type="entry name" value="DUF5789"/>
    <property type="match status" value="1"/>
</dbReference>
<evidence type="ECO:0000256" key="1">
    <source>
        <dbReference type="SAM" id="MobiDB-lite"/>
    </source>
</evidence>
<evidence type="ECO:0000313" key="3">
    <source>
        <dbReference type="Proteomes" id="UP001500420"/>
    </source>
</evidence>
<accession>A0AAV3T9M1</accession>
<dbReference type="InterPro" id="IPR043899">
    <property type="entry name" value="DUF5789"/>
</dbReference>
<feature type="region of interest" description="Disordered" evidence="1">
    <location>
        <begin position="71"/>
        <end position="94"/>
    </location>
</feature>